<reference evidence="3" key="1">
    <citation type="journal article" date="2019" name="Int. J. Syst. Evol. Microbiol.">
        <title>The Global Catalogue of Microorganisms (GCM) 10K type strain sequencing project: providing services to taxonomists for standard genome sequencing and annotation.</title>
        <authorList>
            <consortium name="The Broad Institute Genomics Platform"/>
            <consortium name="The Broad Institute Genome Sequencing Center for Infectious Disease"/>
            <person name="Wu L."/>
            <person name="Ma J."/>
        </authorList>
    </citation>
    <scope>NUCLEOTIDE SEQUENCE [LARGE SCALE GENOMIC DNA]</scope>
    <source>
        <strain evidence="3">JCM 4316</strain>
    </source>
</reference>
<dbReference type="EMBL" id="BAAASD010000057">
    <property type="protein sequence ID" value="GAA2371457.1"/>
    <property type="molecule type" value="Genomic_DNA"/>
</dbReference>
<name>A0ABP5U768_9ACTN</name>
<dbReference type="Proteomes" id="UP001500253">
    <property type="component" value="Unassembled WGS sequence"/>
</dbReference>
<accession>A0ABP5U768</accession>
<keyword evidence="3" id="KW-1185">Reference proteome</keyword>
<gene>
    <name evidence="2" type="ORF">GCM10010246_77240</name>
</gene>
<sequence>MLEGARRPGDVRAALLGDLYGEMTDTADRGMDQHPLPGPEAPGVDEGLPGGERGQRQSGRLDVVVPGGLGGERAGGAGDVLGVGAGPVRVGEHAEHLVTGLEEGDAVADLHHGAGDVPSRGSAVGAAGSHCGRGA</sequence>
<evidence type="ECO:0000313" key="2">
    <source>
        <dbReference type="EMBL" id="GAA2371457.1"/>
    </source>
</evidence>
<proteinExistence type="predicted"/>
<feature type="region of interest" description="Disordered" evidence="1">
    <location>
        <begin position="24"/>
        <end position="79"/>
    </location>
</feature>
<feature type="compositionally biased region" description="Gly residues" evidence="1">
    <location>
        <begin position="67"/>
        <end position="79"/>
    </location>
</feature>
<evidence type="ECO:0000256" key="1">
    <source>
        <dbReference type="SAM" id="MobiDB-lite"/>
    </source>
</evidence>
<protein>
    <submittedName>
        <fullName evidence="2">Uncharacterized protein</fullName>
    </submittedName>
</protein>
<organism evidence="2 3">
    <name type="scientific">Streptomyces cuspidosporus</name>
    <dbReference type="NCBI Taxonomy" id="66882"/>
    <lineage>
        <taxon>Bacteria</taxon>
        <taxon>Bacillati</taxon>
        <taxon>Actinomycetota</taxon>
        <taxon>Actinomycetes</taxon>
        <taxon>Kitasatosporales</taxon>
        <taxon>Streptomycetaceae</taxon>
        <taxon>Streptomyces</taxon>
    </lineage>
</organism>
<evidence type="ECO:0000313" key="3">
    <source>
        <dbReference type="Proteomes" id="UP001500253"/>
    </source>
</evidence>
<feature type="region of interest" description="Disordered" evidence="1">
    <location>
        <begin position="114"/>
        <end position="135"/>
    </location>
</feature>
<comment type="caution">
    <text evidence="2">The sequence shown here is derived from an EMBL/GenBank/DDBJ whole genome shotgun (WGS) entry which is preliminary data.</text>
</comment>